<comment type="caution">
    <text evidence="1">The sequence shown here is derived from an EMBL/GenBank/DDBJ whole genome shotgun (WGS) entry which is preliminary data.</text>
</comment>
<protein>
    <recommendedName>
        <fullName evidence="3">Knr4/Smi1-like domain-containing protein</fullName>
    </recommendedName>
</protein>
<gene>
    <name evidence="1" type="ORF">Poly41_70670</name>
</gene>
<dbReference type="AlphaFoldDB" id="A0A5C6CNX1"/>
<evidence type="ECO:0000313" key="2">
    <source>
        <dbReference type="Proteomes" id="UP000319143"/>
    </source>
</evidence>
<reference evidence="1 2" key="1">
    <citation type="submission" date="2019-02" db="EMBL/GenBank/DDBJ databases">
        <title>Deep-cultivation of Planctomycetes and their phenomic and genomic characterization uncovers novel biology.</title>
        <authorList>
            <person name="Wiegand S."/>
            <person name="Jogler M."/>
            <person name="Boedeker C."/>
            <person name="Pinto D."/>
            <person name="Vollmers J."/>
            <person name="Rivas-Marin E."/>
            <person name="Kohn T."/>
            <person name="Peeters S.H."/>
            <person name="Heuer A."/>
            <person name="Rast P."/>
            <person name="Oberbeckmann S."/>
            <person name="Bunk B."/>
            <person name="Jeske O."/>
            <person name="Meyerdierks A."/>
            <person name="Storesund J.E."/>
            <person name="Kallscheuer N."/>
            <person name="Luecker S."/>
            <person name="Lage O.M."/>
            <person name="Pohl T."/>
            <person name="Merkel B.J."/>
            <person name="Hornburger P."/>
            <person name="Mueller R.-W."/>
            <person name="Bruemmer F."/>
            <person name="Labrenz M."/>
            <person name="Spormann A.M."/>
            <person name="Op Den Camp H."/>
            <person name="Overmann J."/>
            <person name="Amann R."/>
            <person name="Jetten M.S.M."/>
            <person name="Mascher T."/>
            <person name="Medema M.H."/>
            <person name="Devos D.P."/>
            <person name="Kaster A.-K."/>
            <person name="Ovreas L."/>
            <person name="Rohde M."/>
            <person name="Galperin M.Y."/>
            <person name="Jogler C."/>
        </authorList>
    </citation>
    <scope>NUCLEOTIDE SEQUENCE [LARGE SCALE GENOMIC DNA]</scope>
    <source>
        <strain evidence="1 2">Poly41</strain>
    </source>
</reference>
<dbReference type="Proteomes" id="UP000319143">
    <property type="component" value="Unassembled WGS sequence"/>
</dbReference>
<evidence type="ECO:0008006" key="3">
    <source>
        <dbReference type="Google" id="ProtNLM"/>
    </source>
</evidence>
<accession>A0A5C6CNX1</accession>
<evidence type="ECO:0000313" key="1">
    <source>
        <dbReference type="EMBL" id="TWU26142.1"/>
    </source>
</evidence>
<organism evidence="1 2">
    <name type="scientific">Novipirellula artificiosorum</name>
    <dbReference type="NCBI Taxonomy" id="2528016"/>
    <lineage>
        <taxon>Bacteria</taxon>
        <taxon>Pseudomonadati</taxon>
        <taxon>Planctomycetota</taxon>
        <taxon>Planctomycetia</taxon>
        <taxon>Pirellulales</taxon>
        <taxon>Pirellulaceae</taxon>
        <taxon>Novipirellula</taxon>
    </lineage>
</organism>
<sequence>MKRSETPFKSARDQHPLPFKLDGSFSWLRALPRHKEHVGVMRRRRLQTQLKKVEAAAMQHNIILPPEFVAFIADVELQARIRSITDCYLGMGTNLLPLRDGYLLRFLNDSQGCAFWYLFLRPSSESHAVVICYDFFDADDPDSADLAELHPKKFVFDSPTFETWLCRFWLENEIIFAHLDNTALPEVGEKFIRLYTNHAYLDELEDI</sequence>
<name>A0A5C6CNX1_9BACT</name>
<proteinExistence type="predicted"/>
<keyword evidence="2" id="KW-1185">Reference proteome</keyword>
<dbReference type="EMBL" id="SJPV01000039">
    <property type="protein sequence ID" value="TWU26142.1"/>
    <property type="molecule type" value="Genomic_DNA"/>
</dbReference>